<evidence type="ECO:0000313" key="8">
    <source>
        <dbReference type="Proteomes" id="UP000011058"/>
    </source>
</evidence>
<feature type="transmembrane region" description="Helical" evidence="5">
    <location>
        <begin position="88"/>
        <end position="107"/>
    </location>
</feature>
<evidence type="ECO:0000313" key="7">
    <source>
        <dbReference type="EMBL" id="CCG98724.1"/>
    </source>
</evidence>
<dbReference type="RefSeq" id="WP_015329824.1">
    <property type="nucleotide sequence ID" value="NC_020054.1"/>
</dbReference>
<feature type="transmembrane region" description="Helical" evidence="5">
    <location>
        <begin position="12"/>
        <end position="33"/>
    </location>
</feature>
<evidence type="ECO:0000256" key="1">
    <source>
        <dbReference type="ARBA" id="ARBA00004141"/>
    </source>
</evidence>
<reference evidence="7 8" key="1">
    <citation type="journal article" date="2012" name="J. Bacteriol.">
        <title>Genome Sequence of Fibrella aestuarina BUZ 2T, a Filamentous Marine Bacterium.</title>
        <authorList>
            <person name="Filippini M."/>
            <person name="Qi W."/>
            <person name="Blom J."/>
            <person name="Goesmann A."/>
            <person name="Smits T.H."/>
            <person name="Bagheri H.C."/>
        </authorList>
    </citation>
    <scope>NUCLEOTIDE SEQUENCE [LARGE SCALE GENOMIC DNA]</scope>
    <source>
        <strain evidence="8">BUZ 2T</strain>
    </source>
</reference>
<dbReference type="AlphaFoldDB" id="I0K3M1"/>
<accession>I0K3M1</accession>
<evidence type="ECO:0000259" key="6">
    <source>
        <dbReference type="Pfam" id="PF04932"/>
    </source>
</evidence>
<dbReference type="InterPro" id="IPR007016">
    <property type="entry name" value="O-antigen_ligase-rel_domated"/>
</dbReference>
<feature type="transmembrane region" description="Helical" evidence="5">
    <location>
        <begin position="433"/>
        <end position="452"/>
    </location>
</feature>
<organism evidence="7 8">
    <name type="scientific">Fibrella aestuarina BUZ 2</name>
    <dbReference type="NCBI Taxonomy" id="1166018"/>
    <lineage>
        <taxon>Bacteria</taxon>
        <taxon>Pseudomonadati</taxon>
        <taxon>Bacteroidota</taxon>
        <taxon>Cytophagia</taxon>
        <taxon>Cytophagales</taxon>
        <taxon>Spirosomataceae</taxon>
        <taxon>Fibrella</taxon>
    </lineage>
</organism>
<dbReference type="eggNOG" id="COG3307">
    <property type="taxonomic scope" value="Bacteria"/>
</dbReference>
<feature type="transmembrane region" description="Helical" evidence="5">
    <location>
        <begin position="39"/>
        <end position="59"/>
    </location>
</feature>
<feature type="transmembrane region" description="Helical" evidence="5">
    <location>
        <begin position="306"/>
        <end position="325"/>
    </location>
</feature>
<evidence type="ECO:0000256" key="4">
    <source>
        <dbReference type="ARBA" id="ARBA00023136"/>
    </source>
</evidence>
<feature type="transmembrane region" description="Helical" evidence="5">
    <location>
        <begin position="261"/>
        <end position="278"/>
    </location>
</feature>
<keyword evidence="8" id="KW-1185">Reference proteome</keyword>
<dbReference type="PATRIC" id="fig|1166018.3.peg.724"/>
<dbReference type="Proteomes" id="UP000011058">
    <property type="component" value="Chromosome"/>
</dbReference>
<dbReference type="GO" id="GO:0016020">
    <property type="term" value="C:membrane"/>
    <property type="evidence" value="ECO:0007669"/>
    <property type="project" value="UniProtKB-SubCell"/>
</dbReference>
<dbReference type="OrthoDB" id="783093at2"/>
<feature type="transmembrane region" description="Helical" evidence="5">
    <location>
        <begin position="66"/>
        <end position="82"/>
    </location>
</feature>
<dbReference type="PANTHER" id="PTHR37422:SF13">
    <property type="entry name" value="LIPOPOLYSACCHARIDE BIOSYNTHESIS PROTEIN PA4999-RELATED"/>
    <property type="match status" value="1"/>
</dbReference>
<feature type="transmembrane region" description="Helical" evidence="5">
    <location>
        <begin position="404"/>
        <end position="426"/>
    </location>
</feature>
<feature type="domain" description="O-antigen ligase-related" evidence="6">
    <location>
        <begin position="269"/>
        <end position="411"/>
    </location>
</feature>
<feature type="transmembrane region" description="Helical" evidence="5">
    <location>
        <begin position="236"/>
        <end position="254"/>
    </location>
</feature>
<dbReference type="STRING" id="1166018.FAES_0713"/>
<feature type="transmembrane region" description="Helical" evidence="5">
    <location>
        <begin position="173"/>
        <end position="192"/>
    </location>
</feature>
<keyword evidence="3 5" id="KW-1133">Transmembrane helix</keyword>
<name>I0K3M1_9BACT</name>
<keyword evidence="2 5" id="KW-0812">Transmembrane</keyword>
<comment type="subcellular location">
    <subcellularLocation>
        <location evidence="1">Membrane</location>
        <topology evidence="1">Multi-pass membrane protein</topology>
    </subcellularLocation>
</comment>
<gene>
    <name evidence="7" type="ORF">FAES_0713</name>
</gene>
<dbReference type="KEGG" id="fae:FAES_0713"/>
<dbReference type="EMBL" id="HE796683">
    <property type="protein sequence ID" value="CCG98724.1"/>
    <property type="molecule type" value="Genomic_DNA"/>
</dbReference>
<evidence type="ECO:0000256" key="5">
    <source>
        <dbReference type="SAM" id="Phobius"/>
    </source>
</evidence>
<dbReference type="Pfam" id="PF04932">
    <property type="entry name" value="Wzy_C"/>
    <property type="match status" value="1"/>
</dbReference>
<feature type="transmembrane region" description="Helical" evidence="5">
    <location>
        <begin position="147"/>
        <end position="166"/>
    </location>
</feature>
<dbReference type="HOGENOM" id="CLU_042012_0_0_10"/>
<keyword evidence="4 5" id="KW-0472">Membrane</keyword>
<dbReference type="PANTHER" id="PTHR37422">
    <property type="entry name" value="TEICHURONIC ACID BIOSYNTHESIS PROTEIN TUAE"/>
    <property type="match status" value="1"/>
</dbReference>
<evidence type="ECO:0000256" key="2">
    <source>
        <dbReference type="ARBA" id="ARBA00022692"/>
    </source>
</evidence>
<dbReference type="InterPro" id="IPR051533">
    <property type="entry name" value="WaaL-like"/>
</dbReference>
<proteinExistence type="predicted"/>
<feature type="transmembrane region" description="Helical" evidence="5">
    <location>
        <begin position="119"/>
        <end position="135"/>
    </location>
</feature>
<sequence>MPESISLFLSRWRYNPWVYGGMGIGMAFLAGVLIAKMGIMGGLAVIAIPIGIAVLLAVLLEPKIGVYLYANLSFLIGAVRFLDTDVQVGLGLDGLLMLTFVGTLLNARRMAWHRLKNPAFFCVLIWLFYTILEYFNPNSPYPPAWFYHARSFSLSWVFLSFIVLVNPITRDDVWLLVKTWIGWSVLAAFWGFKQQYGHVIGLRDLEQSEMNWLMAGAARTHILWGQLRSFSFYSDAGQFGSEMAGVSLVCIILFMAEKRWFYRLVYLALALFIFWGYAVSGTRSALFVLLGGFGAFLVLQRKLAPILYSAMVGIPILAILLYTHIGDSVYQIYRIRTALRPTQDESFLVRLENQERLKHYLADLPFGTGIGSSSGAGVRFSPWHWAAQIPPDSWYVQLWIETGVVGLGVYLFMLAGIILTGIWRLWHLKDPNTITLMLVLLCEFIGICVVSYSNPILGQFPTSTMLYINTMLFASANRWDKG</sequence>
<evidence type="ECO:0000256" key="3">
    <source>
        <dbReference type="ARBA" id="ARBA00022989"/>
    </source>
</evidence>
<protein>
    <recommendedName>
        <fullName evidence="6">O-antigen ligase-related domain-containing protein</fullName>
    </recommendedName>
</protein>